<dbReference type="CDD" id="cd18182">
    <property type="entry name" value="ATP-synt_Fo_c_ATP5G3"/>
    <property type="match status" value="1"/>
</dbReference>
<dbReference type="GO" id="GO:0045259">
    <property type="term" value="C:proton-transporting ATP synthase complex"/>
    <property type="evidence" value="ECO:0007669"/>
    <property type="project" value="UniProtKB-KW"/>
</dbReference>
<evidence type="ECO:0000256" key="13">
    <source>
        <dbReference type="ARBA" id="ARBA00023065"/>
    </source>
</evidence>
<dbReference type="GO" id="GO:0032259">
    <property type="term" value="P:methylation"/>
    <property type="evidence" value="ECO:0007669"/>
    <property type="project" value="UniProtKB-KW"/>
</dbReference>
<dbReference type="PANTHER" id="PTHR10031:SF59">
    <property type="entry name" value="ATP SYNTHASE F(0) COMPLEX SUBUNIT C3, MITOCHONDRIAL"/>
    <property type="match status" value="1"/>
</dbReference>
<keyword evidence="5" id="KW-0138">CF(0)</keyword>
<evidence type="ECO:0000313" key="24">
    <source>
        <dbReference type="Proteomes" id="UP001497482"/>
    </source>
</evidence>
<feature type="domain" description="SAM-dependent MTase RsmB/NOP-type" evidence="22">
    <location>
        <begin position="248"/>
        <end position="549"/>
    </location>
</feature>
<evidence type="ECO:0000256" key="10">
    <source>
        <dbReference type="ARBA" id="ARBA00022781"/>
    </source>
</evidence>
<feature type="binding site" evidence="20">
    <location>
        <begin position="350"/>
        <end position="356"/>
    </location>
    <ligand>
        <name>S-adenosyl-L-methionine</name>
        <dbReference type="ChEBI" id="CHEBI:59789"/>
    </ligand>
</feature>
<dbReference type="PROSITE" id="PS51686">
    <property type="entry name" value="SAM_MT_RSMB_NOP"/>
    <property type="match status" value="1"/>
</dbReference>
<dbReference type="CDD" id="cd02440">
    <property type="entry name" value="AdoMet_MTases"/>
    <property type="match status" value="1"/>
</dbReference>
<feature type="binding site" evidence="20">
    <location>
        <position position="422"/>
    </location>
    <ligand>
        <name>S-adenosyl-L-methionine</name>
        <dbReference type="ChEBI" id="CHEBI:59789"/>
    </ligand>
</feature>
<keyword evidence="14" id="KW-0446">Lipid-binding</keyword>
<dbReference type="GO" id="GO:0008289">
    <property type="term" value="F:lipid binding"/>
    <property type="evidence" value="ECO:0007669"/>
    <property type="project" value="UniProtKB-KW"/>
</dbReference>
<dbReference type="InterPro" id="IPR035921">
    <property type="entry name" value="F/V-ATP_Csub_sf"/>
</dbReference>
<dbReference type="InterPro" id="IPR049560">
    <property type="entry name" value="MeTrfase_RsmB-F_NOP2_cat"/>
</dbReference>
<dbReference type="GO" id="GO:0015078">
    <property type="term" value="F:proton transmembrane transporter activity"/>
    <property type="evidence" value="ECO:0007669"/>
    <property type="project" value="InterPro"/>
</dbReference>
<dbReference type="GO" id="GO:0033177">
    <property type="term" value="C:proton-transporting two-sector ATPase complex, proton-transporting domain"/>
    <property type="evidence" value="ECO:0007669"/>
    <property type="project" value="InterPro"/>
</dbReference>
<keyword evidence="7 20" id="KW-0808">Transferase</keyword>
<evidence type="ECO:0000256" key="18">
    <source>
        <dbReference type="ARBA" id="ARBA00032304"/>
    </source>
</evidence>
<feature type="binding site" evidence="20">
    <location>
        <position position="373"/>
    </location>
    <ligand>
        <name>S-adenosyl-L-methionine</name>
        <dbReference type="ChEBI" id="CHEBI:59789"/>
    </ligand>
</feature>
<dbReference type="HAMAP" id="MF_01396">
    <property type="entry name" value="ATP_synth_c_bact"/>
    <property type="match status" value="1"/>
</dbReference>
<dbReference type="InterPro" id="IPR029063">
    <property type="entry name" value="SAM-dependent_MTases_sf"/>
</dbReference>
<evidence type="ECO:0000256" key="7">
    <source>
        <dbReference type="ARBA" id="ARBA00022679"/>
    </source>
</evidence>
<accession>A0AAV2LT73</accession>
<dbReference type="AlphaFoldDB" id="A0AAV2LT73"/>
<evidence type="ECO:0000256" key="6">
    <source>
        <dbReference type="ARBA" id="ARBA00022603"/>
    </source>
</evidence>
<evidence type="ECO:0000256" key="3">
    <source>
        <dbReference type="ARBA" id="ARBA00022448"/>
    </source>
</evidence>
<dbReference type="GO" id="GO:0031966">
    <property type="term" value="C:mitochondrial membrane"/>
    <property type="evidence" value="ECO:0007669"/>
    <property type="project" value="UniProtKB-SubCell"/>
</dbReference>
<organism evidence="23 24">
    <name type="scientific">Knipowitschia caucasica</name>
    <name type="common">Caucasian dwarf goby</name>
    <name type="synonym">Pomatoschistus caucasicus</name>
    <dbReference type="NCBI Taxonomy" id="637954"/>
    <lineage>
        <taxon>Eukaryota</taxon>
        <taxon>Metazoa</taxon>
        <taxon>Chordata</taxon>
        <taxon>Craniata</taxon>
        <taxon>Vertebrata</taxon>
        <taxon>Euteleostomi</taxon>
        <taxon>Actinopterygii</taxon>
        <taxon>Neopterygii</taxon>
        <taxon>Teleostei</taxon>
        <taxon>Neoteleostei</taxon>
        <taxon>Acanthomorphata</taxon>
        <taxon>Gobiaria</taxon>
        <taxon>Gobiiformes</taxon>
        <taxon>Gobioidei</taxon>
        <taxon>Gobiidae</taxon>
        <taxon>Gobiinae</taxon>
        <taxon>Knipowitschia</taxon>
    </lineage>
</organism>
<feature type="binding site" evidence="20">
    <location>
        <position position="404"/>
    </location>
    <ligand>
        <name>S-adenosyl-L-methionine</name>
        <dbReference type="ChEBI" id="CHEBI:59789"/>
    </ligand>
</feature>
<dbReference type="Pfam" id="PF00137">
    <property type="entry name" value="ATP-synt_C"/>
    <property type="match status" value="1"/>
</dbReference>
<comment type="similarity">
    <text evidence="20">Belongs to the class I-like SAM-binding methyltransferase superfamily. RsmB/NOP family.</text>
</comment>
<keyword evidence="13" id="KW-0406">Ion transport</keyword>
<keyword evidence="24" id="KW-1185">Reference proteome</keyword>
<evidence type="ECO:0000256" key="1">
    <source>
        <dbReference type="ARBA" id="ARBA00004225"/>
    </source>
</evidence>
<dbReference type="PANTHER" id="PTHR10031">
    <property type="entry name" value="ATP SYNTHASE LIPID-BINDING PROTEIN, MITOCHONDRIAL"/>
    <property type="match status" value="1"/>
</dbReference>
<dbReference type="EMBL" id="OZ035826">
    <property type="protein sequence ID" value="CAL1603723.1"/>
    <property type="molecule type" value="Genomic_DNA"/>
</dbReference>
<keyword evidence="8 20" id="KW-0949">S-adenosyl-L-methionine</keyword>
<proteinExistence type="inferred from homology"/>
<evidence type="ECO:0000256" key="8">
    <source>
        <dbReference type="ARBA" id="ARBA00022691"/>
    </source>
</evidence>
<dbReference type="Proteomes" id="UP001497482">
    <property type="component" value="Chromosome 4"/>
</dbReference>
<keyword evidence="3" id="KW-0813">Transport</keyword>
<dbReference type="FunFam" id="1.20.20.10:FF:000003">
    <property type="entry name" value="Atp synthase f complex subunit mitochondrial"/>
    <property type="match status" value="1"/>
</dbReference>
<keyword evidence="16 21" id="KW-0472">Membrane</keyword>
<dbReference type="InterPro" id="IPR020537">
    <property type="entry name" value="ATP_synth_F0_csu_DDCD_BS"/>
</dbReference>
<evidence type="ECO:0000256" key="15">
    <source>
        <dbReference type="ARBA" id="ARBA00023128"/>
    </source>
</evidence>
<keyword evidence="11 20" id="KW-0694">RNA-binding</keyword>
<dbReference type="InterPro" id="IPR002379">
    <property type="entry name" value="ATPase_proteolipid_c-like_dom"/>
</dbReference>
<evidence type="ECO:0000313" key="23">
    <source>
        <dbReference type="EMBL" id="CAL1603723.1"/>
    </source>
</evidence>
<evidence type="ECO:0000256" key="4">
    <source>
        <dbReference type="ARBA" id="ARBA00022481"/>
    </source>
</evidence>
<dbReference type="Gene3D" id="3.40.50.150">
    <property type="entry name" value="Vaccinia Virus protein VP39"/>
    <property type="match status" value="1"/>
</dbReference>
<dbReference type="PROSITE" id="PS00605">
    <property type="entry name" value="ATPASE_C"/>
    <property type="match status" value="1"/>
</dbReference>
<comment type="subcellular location">
    <subcellularLocation>
        <location evidence="1">Mitochondrion membrane</location>
        <topology evidence="1">Multi-pass membrane protein</topology>
    </subcellularLocation>
</comment>
<evidence type="ECO:0000259" key="22">
    <source>
        <dbReference type="PROSITE" id="PS51686"/>
    </source>
</evidence>
<evidence type="ECO:0000256" key="11">
    <source>
        <dbReference type="ARBA" id="ARBA00022884"/>
    </source>
</evidence>
<evidence type="ECO:0000256" key="21">
    <source>
        <dbReference type="SAM" id="Phobius"/>
    </source>
</evidence>
<reference evidence="23 24" key="1">
    <citation type="submission" date="2024-04" db="EMBL/GenBank/DDBJ databases">
        <authorList>
            <person name="Waldvogel A.-M."/>
            <person name="Schoenle A."/>
        </authorList>
    </citation>
    <scope>NUCLEOTIDE SEQUENCE [LARGE SCALE GENOMIC DNA]</scope>
</reference>
<dbReference type="InterPro" id="IPR000454">
    <property type="entry name" value="ATP_synth_F0_csu"/>
</dbReference>
<dbReference type="InterPro" id="IPR001678">
    <property type="entry name" value="MeTrfase_RsmB-F_NOP2_dom"/>
</dbReference>
<dbReference type="InterPro" id="IPR038662">
    <property type="entry name" value="ATP_synth_F0_csu_sf"/>
</dbReference>
<sequence>MRVPPVHSTFTTNRHQFVSTPSLVRVGSRALFRPLSSAVVSDGRKGETTSLLPQNSQQQMAVRSFQTSAVSRDIDTAAKFIGAGAATVGVAGSGAGIGTVFGSLIIGYARNPSLKQQLFSYAILGFALSEAMGLFCLMVAFLILFAIKQVLCRRCHSPQDSSELKKHKRTNVQLKRERSPCQPVLKHFDLEYSQDLGHLWTSAREVLLNPPSWQYGVMLNRFTAVSNIAQTLKSQGFFSVLLQTEISSLLCRKPPPESFLKQPGENGSMLSAECFSDDSNLPSDGGSQCLRSEPPQSPLLHCYIHPYPLRFPSQAHRPGCLKQYYLLNVASLLPVLALQVKDGENILDLCSAPGGKSIAIMQSCNPALLCCNEPDPHRRDWLVKTLQSFLPSSLNSCVTVSAEDGRYFGQSEPAKYDKVLVDAPCSNDRSWLYSAGGLQAEKRLRERTMLPVLQTQLLKSALSAVRPGGTVVYSTCTLSRAENCSVVEAALKGCPEAELQDLWEELAVPFSQHFCFRPSQHDDSRRGILVVPHPGKTWGPMFLSRIRRKM</sequence>
<dbReference type="Gene3D" id="1.20.20.10">
    <property type="entry name" value="F1F0 ATP synthase subunit C"/>
    <property type="match status" value="1"/>
</dbReference>
<feature type="transmembrane region" description="Helical" evidence="21">
    <location>
        <begin position="118"/>
        <end position="147"/>
    </location>
</feature>
<keyword evidence="10" id="KW-0375">Hydrogen ion transport</keyword>
<keyword evidence="9 21" id="KW-0812">Transmembrane</keyword>
<name>A0AAV2LT73_KNICA</name>
<dbReference type="SUPFAM" id="SSF81333">
    <property type="entry name" value="F1F0 ATP synthase subunit C"/>
    <property type="match status" value="1"/>
</dbReference>
<dbReference type="GO" id="GO:0015986">
    <property type="term" value="P:proton motive force-driven ATP synthesis"/>
    <property type="evidence" value="ECO:0007669"/>
    <property type="project" value="InterPro"/>
</dbReference>
<dbReference type="SUPFAM" id="SSF53335">
    <property type="entry name" value="S-adenosyl-L-methionine-dependent methyltransferases"/>
    <property type="match status" value="1"/>
</dbReference>
<evidence type="ECO:0000256" key="17">
    <source>
        <dbReference type="ARBA" id="ARBA00029852"/>
    </source>
</evidence>
<feature type="active site" description="Nucleophile" evidence="20">
    <location>
        <position position="476"/>
    </location>
</feature>
<evidence type="ECO:0000256" key="19">
    <source>
        <dbReference type="ARBA" id="ARBA00033111"/>
    </source>
</evidence>
<protein>
    <recommendedName>
        <fullName evidence="18">ATP synthase lipid-binding protein</fullName>
    </recommendedName>
    <alternativeName>
        <fullName evidence="19">ATPase protein 9</fullName>
    </alternativeName>
    <alternativeName>
        <fullName evidence="17">ATPase subunit c</fullName>
    </alternativeName>
</protein>
<dbReference type="GO" id="GO:0008168">
    <property type="term" value="F:methyltransferase activity"/>
    <property type="evidence" value="ECO:0007669"/>
    <property type="project" value="UniProtKB-KW"/>
</dbReference>
<keyword evidence="6 20" id="KW-0489">Methyltransferase</keyword>
<evidence type="ECO:0000256" key="14">
    <source>
        <dbReference type="ARBA" id="ARBA00023121"/>
    </source>
</evidence>
<dbReference type="PRINTS" id="PR00124">
    <property type="entry name" value="ATPASEC"/>
</dbReference>
<evidence type="ECO:0000256" key="20">
    <source>
        <dbReference type="PROSITE-ProRule" id="PRU01023"/>
    </source>
</evidence>
<evidence type="ECO:0000256" key="2">
    <source>
        <dbReference type="ARBA" id="ARBA00006704"/>
    </source>
</evidence>
<dbReference type="Gene3D" id="6.20.240.40">
    <property type="match status" value="1"/>
</dbReference>
<keyword evidence="4" id="KW-0488">Methylation</keyword>
<keyword evidence="12 21" id="KW-1133">Transmembrane helix</keyword>
<evidence type="ECO:0000256" key="9">
    <source>
        <dbReference type="ARBA" id="ARBA00022692"/>
    </source>
</evidence>
<comment type="similarity">
    <text evidence="2">Belongs to the ATPase C chain family.</text>
</comment>
<feature type="transmembrane region" description="Helical" evidence="21">
    <location>
        <begin position="80"/>
        <end position="106"/>
    </location>
</feature>
<dbReference type="Pfam" id="PF01189">
    <property type="entry name" value="Methyltr_RsmB-F"/>
    <property type="match status" value="1"/>
</dbReference>
<evidence type="ECO:0000256" key="12">
    <source>
        <dbReference type="ARBA" id="ARBA00022989"/>
    </source>
</evidence>
<dbReference type="GO" id="GO:0003723">
    <property type="term" value="F:RNA binding"/>
    <property type="evidence" value="ECO:0007669"/>
    <property type="project" value="UniProtKB-UniRule"/>
</dbReference>
<keyword evidence="15" id="KW-0496">Mitochondrion</keyword>
<gene>
    <name evidence="23" type="ORF">KC01_LOCUS31362</name>
</gene>
<evidence type="ECO:0000256" key="16">
    <source>
        <dbReference type="ARBA" id="ARBA00023136"/>
    </source>
</evidence>
<evidence type="ECO:0000256" key="5">
    <source>
        <dbReference type="ARBA" id="ARBA00022547"/>
    </source>
</evidence>